<name>A0ABN7SNG1_OIKDI</name>
<dbReference type="EMBL" id="OU015566">
    <property type="protein sequence ID" value="CAG5102658.1"/>
    <property type="molecule type" value="Genomic_DNA"/>
</dbReference>
<feature type="transmembrane region" description="Helical" evidence="1">
    <location>
        <begin position="183"/>
        <end position="216"/>
    </location>
</feature>
<dbReference type="Proteomes" id="UP001158576">
    <property type="component" value="Chromosome 1"/>
</dbReference>
<keyword evidence="3" id="KW-1185">Reference proteome</keyword>
<proteinExistence type="predicted"/>
<sequence length="226" mass="25725">MSLETCNLVGGGNSSAELFSCFEKTSCNPVPLKFSYQNAASSIYPLKYESLRFTLIIFGYYELILSTLILVISCLQVAFRPRKVLDLDFELRKERTCLTGASKIYSICNVFMVLISFLWAILVFVFYYLDENSSVTIGLKFKLLQVIVGISLALCSIGILYALQLPFIMALNPKYLRKMKIVLFNLVINAMFLVYFLTIVYFIPFILICTFLWFYAFGKCGQSTGL</sequence>
<feature type="transmembrane region" description="Helical" evidence="1">
    <location>
        <begin position="100"/>
        <end position="129"/>
    </location>
</feature>
<protein>
    <submittedName>
        <fullName evidence="2">Oidioi.mRNA.OKI2018_I69.chr1.g408.t1.cds</fullName>
    </submittedName>
</protein>
<gene>
    <name evidence="2" type="ORF">OKIOD_LOCUS9173</name>
</gene>
<feature type="transmembrane region" description="Helical" evidence="1">
    <location>
        <begin position="55"/>
        <end position="79"/>
    </location>
</feature>
<keyword evidence="1" id="KW-1133">Transmembrane helix</keyword>
<evidence type="ECO:0000313" key="3">
    <source>
        <dbReference type="Proteomes" id="UP001158576"/>
    </source>
</evidence>
<organism evidence="2 3">
    <name type="scientific">Oikopleura dioica</name>
    <name type="common">Tunicate</name>
    <dbReference type="NCBI Taxonomy" id="34765"/>
    <lineage>
        <taxon>Eukaryota</taxon>
        <taxon>Metazoa</taxon>
        <taxon>Chordata</taxon>
        <taxon>Tunicata</taxon>
        <taxon>Appendicularia</taxon>
        <taxon>Copelata</taxon>
        <taxon>Oikopleuridae</taxon>
        <taxon>Oikopleura</taxon>
    </lineage>
</organism>
<reference evidence="2 3" key="1">
    <citation type="submission" date="2021-04" db="EMBL/GenBank/DDBJ databases">
        <authorList>
            <person name="Bliznina A."/>
        </authorList>
    </citation>
    <scope>NUCLEOTIDE SEQUENCE [LARGE SCALE GENOMIC DNA]</scope>
</reference>
<keyword evidence="1" id="KW-0812">Transmembrane</keyword>
<feature type="transmembrane region" description="Helical" evidence="1">
    <location>
        <begin position="141"/>
        <end position="163"/>
    </location>
</feature>
<evidence type="ECO:0000313" key="2">
    <source>
        <dbReference type="EMBL" id="CAG5102658.1"/>
    </source>
</evidence>
<evidence type="ECO:0000256" key="1">
    <source>
        <dbReference type="SAM" id="Phobius"/>
    </source>
</evidence>
<keyword evidence="1" id="KW-0472">Membrane</keyword>
<accession>A0ABN7SNG1</accession>